<dbReference type="Gene3D" id="3.30.160.60">
    <property type="entry name" value="Classic Zinc Finger"/>
    <property type="match status" value="5"/>
</dbReference>
<protein>
    <recommendedName>
        <fullName evidence="7">C2H2-type domain-containing protein</fullName>
    </recommendedName>
</protein>
<dbReference type="Pfam" id="PF00096">
    <property type="entry name" value="zf-C2H2"/>
    <property type="match status" value="2"/>
</dbReference>
<dbReference type="FunFam" id="3.30.160.60:FF:000125">
    <property type="entry name" value="Putative zinc finger protein 143"/>
    <property type="match status" value="1"/>
</dbReference>
<dbReference type="InterPro" id="IPR050329">
    <property type="entry name" value="GLI_C2H2-zinc-finger"/>
</dbReference>
<gene>
    <name evidence="8" type="ORF">ONB1V03_LOCUS15910</name>
</gene>
<evidence type="ECO:0000259" key="7">
    <source>
        <dbReference type="PROSITE" id="PS50157"/>
    </source>
</evidence>
<name>A0A7R9QUW4_9ACAR</name>
<evidence type="ECO:0000256" key="2">
    <source>
        <dbReference type="ARBA" id="ARBA00022737"/>
    </source>
</evidence>
<dbReference type="InterPro" id="IPR036236">
    <property type="entry name" value="Znf_C2H2_sf"/>
</dbReference>
<keyword evidence="2" id="KW-0677">Repeat</keyword>
<evidence type="ECO:0000313" key="8">
    <source>
        <dbReference type="EMBL" id="CAD7659314.1"/>
    </source>
</evidence>
<feature type="domain" description="C2H2-type" evidence="7">
    <location>
        <begin position="117"/>
        <end position="147"/>
    </location>
</feature>
<dbReference type="PANTHER" id="PTHR19818:SF139">
    <property type="entry name" value="PAIR-RULE PROTEIN ODD-PAIRED"/>
    <property type="match status" value="1"/>
</dbReference>
<dbReference type="GO" id="GO:0000981">
    <property type="term" value="F:DNA-binding transcription factor activity, RNA polymerase II-specific"/>
    <property type="evidence" value="ECO:0007669"/>
    <property type="project" value="TreeGrafter"/>
</dbReference>
<evidence type="ECO:0000256" key="1">
    <source>
        <dbReference type="ARBA" id="ARBA00022723"/>
    </source>
</evidence>
<organism evidence="8">
    <name type="scientific">Oppiella nova</name>
    <dbReference type="NCBI Taxonomy" id="334625"/>
    <lineage>
        <taxon>Eukaryota</taxon>
        <taxon>Metazoa</taxon>
        <taxon>Ecdysozoa</taxon>
        <taxon>Arthropoda</taxon>
        <taxon>Chelicerata</taxon>
        <taxon>Arachnida</taxon>
        <taxon>Acari</taxon>
        <taxon>Acariformes</taxon>
        <taxon>Sarcoptiformes</taxon>
        <taxon>Oribatida</taxon>
        <taxon>Brachypylina</taxon>
        <taxon>Oppioidea</taxon>
        <taxon>Oppiidae</taxon>
        <taxon>Oppiella</taxon>
    </lineage>
</organism>
<dbReference type="AlphaFoldDB" id="A0A7R9QUW4"/>
<dbReference type="GO" id="GO:0005634">
    <property type="term" value="C:nucleus"/>
    <property type="evidence" value="ECO:0007669"/>
    <property type="project" value="UniProtKB-ARBA"/>
</dbReference>
<keyword evidence="4" id="KW-0862">Zinc</keyword>
<feature type="domain" description="C2H2-type" evidence="7">
    <location>
        <begin position="291"/>
        <end position="320"/>
    </location>
</feature>
<feature type="domain" description="C2H2-type" evidence="7">
    <location>
        <begin position="260"/>
        <end position="289"/>
    </location>
</feature>
<dbReference type="Proteomes" id="UP000728032">
    <property type="component" value="Unassembled WGS sequence"/>
</dbReference>
<dbReference type="SMART" id="SM00355">
    <property type="entry name" value="ZnF_C2H2"/>
    <property type="match status" value="10"/>
</dbReference>
<dbReference type="GO" id="GO:0000978">
    <property type="term" value="F:RNA polymerase II cis-regulatory region sequence-specific DNA binding"/>
    <property type="evidence" value="ECO:0007669"/>
    <property type="project" value="TreeGrafter"/>
</dbReference>
<evidence type="ECO:0000256" key="6">
    <source>
        <dbReference type="SAM" id="MobiDB-lite"/>
    </source>
</evidence>
<reference evidence="8" key="1">
    <citation type="submission" date="2020-11" db="EMBL/GenBank/DDBJ databases">
        <authorList>
            <person name="Tran Van P."/>
        </authorList>
    </citation>
    <scope>NUCLEOTIDE SEQUENCE</scope>
</reference>
<evidence type="ECO:0000256" key="5">
    <source>
        <dbReference type="PROSITE-ProRule" id="PRU00042"/>
    </source>
</evidence>
<evidence type="ECO:0000313" key="9">
    <source>
        <dbReference type="Proteomes" id="UP000728032"/>
    </source>
</evidence>
<proteinExistence type="predicted"/>
<feature type="region of interest" description="Disordered" evidence="6">
    <location>
        <begin position="1"/>
        <end position="56"/>
    </location>
</feature>
<dbReference type="PROSITE" id="PS00028">
    <property type="entry name" value="ZINC_FINGER_C2H2_1"/>
    <property type="match status" value="7"/>
</dbReference>
<feature type="domain" description="C2H2-type" evidence="7">
    <location>
        <begin position="321"/>
        <end position="350"/>
    </location>
</feature>
<feature type="compositionally biased region" description="Basic and acidic residues" evidence="6">
    <location>
        <begin position="1"/>
        <end position="10"/>
    </location>
</feature>
<feature type="compositionally biased region" description="Basic and acidic residues" evidence="6">
    <location>
        <begin position="17"/>
        <end position="40"/>
    </location>
</feature>
<keyword evidence="9" id="KW-1185">Reference proteome</keyword>
<dbReference type="InterPro" id="IPR013087">
    <property type="entry name" value="Znf_C2H2_type"/>
</dbReference>
<dbReference type="EMBL" id="OC931924">
    <property type="protein sequence ID" value="CAD7659314.1"/>
    <property type="molecule type" value="Genomic_DNA"/>
</dbReference>
<dbReference type="PROSITE" id="PS50157">
    <property type="entry name" value="ZINC_FINGER_C2H2_2"/>
    <property type="match status" value="5"/>
</dbReference>
<dbReference type="FunFam" id="3.30.160.60:FF:002343">
    <property type="entry name" value="Zinc finger protein 33A"/>
    <property type="match status" value="1"/>
</dbReference>
<evidence type="ECO:0000256" key="4">
    <source>
        <dbReference type="ARBA" id="ARBA00022833"/>
    </source>
</evidence>
<dbReference type="SUPFAM" id="SSF57667">
    <property type="entry name" value="beta-beta-alpha zinc fingers"/>
    <property type="match status" value="3"/>
</dbReference>
<dbReference type="GO" id="GO:0045944">
    <property type="term" value="P:positive regulation of transcription by RNA polymerase II"/>
    <property type="evidence" value="ECO:0007669"/>
    <property type="project" value="UniProtKB-ARBA"/>
</dbReference>
<dbReference type="OrthoDB" id="6514831at2759"/>
<feature type="domain" description="C2H2-type" evidence="7">
    <location>
        <begin position="385"/>
        <end position="414"/>
    </location>
</feature>
<evidence type="ECO:0000256" key="3">
    <source>
        <dbReference type="ARBA" id="ARBA00022771"/>
    </source>
</evidence>
<sequence>MDSMRNKQEFNELTQELSERNGKTYDTHDRQLEDNLKTSDAECEDTVDDTITHESSEPIEKRCVPRRQLNVREVEECGQRDTDYRESVSNNVKTDEEDMKSLIQKVSYGFDPQTNEYKCPKSGCNKCFYNHISAINHIKRSHCIGKRRFKGIDFEKCFDAKTKSYKCPKEQCLTPSVFNNRESLSHHVWDVHKEMSYFCQFLDCYNKKGFKLKSQLTMHLDIHFKGYRFVCDYNGCHFKCLRKPQLTAHINAVHSSARAYRCDYDGCGKTFKSQNNLNAHSRRHRPEFYKYKCSSNGCERRFGSTQELKRHSTTHTNISSHECHYEDCGQKFLTEVQLRKHQTAAHNRKPLVRRRYKHRCDWPGCEWEGYVINKHKRLHTGEKPYACEWPDCGKRFKDICSLKDHQNIHNNIKPYSCHWPGCMYRCANSANIVKHRKQVHKVHSLKS</sequence>
<dbReference type="EMBL" id="CAJPVJ010017099">
    <property type="protein sequence ID" value="CAG2176476.1"/>
    <property type="molecule type" value="Genomic_DNA"/>
</dbReference>
<keyword evidence="1" id="KW-0479">Metal-binding</keyword>
<keyword evidence="3 5" id="KW-0863">Zinc-finger</keyword>
<dbReference type="PANTHER" id="PTHR19818">
    <property type="entry name" value="ZINC FINGER PROTEIN ZIC AND GLI"/>
    <property type="match status" value="1"/>
</dbReference>
<accession>A0A7R9QUW4</accession>
<dbReference type="GO" id="GO:0008270">
    <property type="term" value="F:zinc ion binding"/>
    <property type="evidence" value="ECO:0007669"/>
    <property type="project" value="UniProtKB-KW"/>
</dbReference>